<evidence type="ECO:0000313" key="2">
    <source>
        <dbReference type="Proteomes" id="UP001219525"/>
    </source>
</evidence>
<dbReference type="AlphaFoldDB" id="A0AAD6UX39"/>
<evidence type="ECO:0008006" key="3">
    <source>
        <dbReference type="Google" id="ProtNLM"/>
    </source>
</evidence>
<reference evidence="1" key="1">
    <citation type="submission" date="2023-03" db="EMBL/GenBank/DDBJ databases">
        <title>Massive genome expansion in bonnet fungi (Mycena s.s.) driven by repeated elements and novel gene families across ecological guilds.</title>
        <authorList>
            <consortium name="Lawrence Berkeley National Laboratory"/>
            <person name="Harder C.B."/>
            <person name="Miyauchi S."/>
            <person name="Viragh M."/>
            <person name="Kuo A."/>
            <person name="Thoen E."/>
            <person name="Andreopoulos B."/>
            <person name="Lu D."/>
            <person name="Skrede I."/>
            <person name="Drula E."/>
            <person name="Henrissat B."/>
            <person name="Morin E."/>
            <person name="Kohler A."/>
            <person name="Barry K."/>
            <person name="LaButti K."/>
            <person name="Morin E."/>
            <person name="Salamov A."/>
            <person name="Lipzen A."/>
            <person name="Mereny Z."/>
            <person name="Hegedus B."/>
            <person name="Baldrian P."/>
            <person name="Stursova M."/>
            <person name="Weitz H."/>
            <person name="Taylor A."/>
            <person name="Grigoriev I.V."/>
            <person name="Nagy L.G."/>
            <person name="Martin F."/>
            <person name="Kauserud H."/>
        </authorList>
    </citation>
    <scope>NUCLEOTIDE SEQUENCE</scope>
    <source>
        <strain evidence="1">9144</strain>
    </source>
</reference>
<protein>
    <recommendedName>
        <fullName evidence="3">F-box domain-containing protein</fullName>
    </recommendedName>
</protein>
<name>A0AAD6UX39_9AGAR</name>
<gene>
    <name evidence="1" type="ORF">GGX14DRAFT_576354</name>
</gene>
<keyword evidence="2" id="KW-1185">Reference proteome</keyword>
<dbReference type="Proteomes" id="UP001219525">
    <property type="component" value="Unassembled WGS sequence"/>
</dbReference>
<comment type="caution">
    <text evidence="1">The sequence shown here is derived from an EMBL/GenBank/DDBJ whole genome shotgun (WGS) entry which is preliminary data.</text>
</comment>
<dbReference type="EMBL" id="JARJCW010000098">
    <property type="protein sequence ID" value="KAJ7194410.1"/>
    <property type="molecule type" value="Genomic_DNA"/>
</dbReference>
<sequence length="499" mass="56045">MDAIGCQTYVRHTHGDTSQTDLLLADPDLTATQLRASLEEISGAILQQEALLSELRSKQQEFERRLGLVVYPVLTLPNEIISRIFVYCLPSHGRVRPTLQEAPLLLAQICRHWRVIALETCELWSSVDPNFKRTRKGIQSLLESWFSRGKEHPLSLTLRTDEITFPFPVGAIIHTVAHRLWRLELCLDDMSDVELANNHTGFPNLRQLAVLRKIPSSPNNHPILLGFSDAPLLSELKIHGDPGLPNLDLYPLLTNLEVHNIPATILHSILQQLPQLLHVTARLEQTTNTIRGPVTIAPSLQSFVLWGPCSNILKSLTLPGLRRLELHTSDRHSSRPDFFRRSACALDHLAIALDQGMDELADCLHAVPTVTSLVIRVIDDDMYSLACALRATPLPVPRLANLVIRVTTPSPDFKYYPLVRALEVRAAHGLVSVQIHSFQRFWQEDGWLPPAGCLDELTTLIADGMDVELRCDDEYSWNGRDGPYETQYIGYSDPGETFP</sequence>
<evidence type="ECO:0000313" key="1">
    <source>
        <dbReference type="EMBL" id="KAJ7194410.1"/>
    </source>
</evidence>
<dbReference type="Gene3D" id="1.20.1280.50">
    <property type="match status" value="1"/>
</dbReference>
<organism evidence="1 2">
    <name type="scientific">Mycena pura</name>
    <dbReference type="NCBI Taxonomy" id="153505"/>
    <lineage>
        <taxon>Eukaryota</taxon>
        <taxon>Fungi</taxon>
        <taxon>Dikarya</taxon>
        <taxon>Basidiomycota</taxon>
        <taxon>Agaricomycotina</taxon>
        <taxon>Agaricomycetes</taxon>
        <taxon>Agaricomycetidae</taxon>
        <taxon>Agaricales</taxon>
        <taxon>Marasmiineae</taxon>
        <taxon>Mycenaceae</taxon>
        <taxon>Mycena</taxon>
    </lineage>
</organism>
<proteinExistence type="predicted"/>
<accession>A0AAD6UX39</accession>